<feature type="domain" description="Acyl-CoA dehydrogenase/oxidase N-terminal" evidence="26">
    <location>
        <begin position="402"/>
        <end position="519"/>
    </location>
</feature>
<dbReference type="FunFam" id="1.20.140.10:FF:000018">
    <property type="entry name" value="Acyl-CoA dehydrogenase family member 10"/>
    <property type="match status" value="1"/>
</dbReference>
<keyword evidence="13" id="KW-0576">Peroxisome</keyword>
<evidence type="ECO:0000313" key="27">
    <source>
        <dbReference type="EMBL" id="KJE90221.1"/>
    </source>
</evidence>
<evidence type="ECO:0000256" key="2">
    <source>
        <dbReference type="ARBA" id="ARBA00004275"/>
    </source>
</evidence>
<dbReference type="InParanoid" id="A0A0D2U4Y6"/>
<dbReference type="Proteomes" id="UP000008743">
    <property type="component" value="Unassembled WGS sequence"/>
</dbReference>
<keyword evidence="9" id="KW-0276">Fatty acid metabolism</keyword>
<dbReference type="Pfam" id="PF00441">
    <property type="entry name" value="Acyl-CoA_dh_1"/>
    <property type="match status" value="1"/>
</dbReference>
<dbReference type="Gene3D" id="1.20.140.10">
    <property type="entry name" value="Butyryl-CoA Dehydrogenase, subunit A, domain 3"/>
    <property type="match status" value="1"/>
</dbReference>
<dbReference type="InterPro" id="IPR036250">
    <property type="entry name" value="AcylCo_DH-like_C"/>
</dbReference>
<dbReference type="OrthoDB" id="434771at2759"/>
<keyword evidence="8" id="KW-0274">FAD</keyword>
<dbReference type="GO" id="GO:0005777">
    <property type="term" value="C:peroxisome"/>
    <property type="evidence" value="ECO:0007669"/>
    <property type="project" value="UniProtKB-SubCell"/>
</dbReference>
<feature type="domain" description="Acyl-CoA dehydrogenase/oxidase C-terminal" evidence="23">
    <location>
        <begin position="643"/>
        <end position="792"/>
    </location>
</feature>
<sequence>MADETTPVRKAHQFDTSKLAAYLAAAAPSVFSPTRDTLAVRQFKHGQSNPSFYLTIAPANAAGDTRAFVLRKKPPGKLLPGAHAVDREFRIISALHAQGFPVPTPIVYCADPSVIGTEFYLMQFVKGRIFRDPALPNVAPAERRAIYSAMAQTLAQLHSIDWRKAGLESFGKEGNYYERQLSTWSRQYRASATEHNEPMEKLMAWLPEHIPKDGAVVITHGDFRIDNMIFHPTEPRVLAVLDWELSTLGHPLSDLAYNAMTYHIPLGISGMPGLDGASTVDEDGRLSGGIPSENDYTRLYCQARRAAFPVPQWNFFVAFAFFRSAAILQGVYARSLQGNASAENAKQVGLGVMMAAQKGLELAHRAPGNSSSNSTPAPTTPHALKPASSSSASPNVFGYSERTVLLQARVTKFMEEHVYPRERDFFDFLNSAPSRWTVVPFMEELKAKAKREGLWNLFLPSVSGLTQLEYAPLAEIMGRSLIAPEVFNCGAPDTGNMEVLHLYGTAEQKERWLKPLLEGTIRSAFCMTEPAVASSDATNIQCTFRRVGDEYEITGRKWWSSGAGDPRCKVLIVMGVVVDENHKPTSTKAHGRHSMIIVPADAPGFKKIRPLTVFGYDDAPHGHLEVEFDHVRVPVSNILLGEGRGFEIAQGRLGPGRIHHCMRLIGLAERSLEVMLERVTTRVAFGRPLAHQGTILKDIADSRADIDTARLLTLKAAHLIDTRGTKQAMKEIALIKVVAPNAALRVIDRAIQAHGGAGVSQDFPLAHAYASARTLRIADGPDEVHRVTIAKSELGAFIRAKQSKL</sequence>
<feature type="compositionally biased region" description="Low complexity" evidence="22">
    <location>
        <begin position="366"/>
        <end position="394"/>
    </location>
</feature>
<proteinExistence type="inferred from homology"/>
<evidence type="ECO:0000256" key="18">
    <source>
        <dbReference type="ARBA" id="ARBA00048086"/>
    </source>
</evidence>
<dbReference type="SUPFAM" id="SSF56645">
    <property type="entry name" value="Acyl-CoA dehydrogenase NM domain-like"/>
    <property type="match status" value="1"/>
</dbReference>
<dbReference type="GO" id="GO:0033539">
    <property type="term" value="P:fatty acid beta-oxidation using acyl-CoA dehydrogenase"/>
    <property type="evidence" value="ECO:0007669"/>
    <property type="project" value="TreeGrafter"/>
</dbReference>
<dbReference type="Gene3D" id="3.30.200.20">
    <property type="entry name" value="Phosphorylase Kinase, domain 1"/>
    <property type="match status" value="1"/>
</dbReference>
<comment type="catalytic activity">
    <reaction evidence="17">
        <text>docosanoyl-CoA + oxidized [electron-transfer flavoprotein] + H(+) = (2E)-docosenoyl-CoA + reduced [electron-transfer flavoprotein]</text>
        <dbReference type="Rhea" id="RHEA:47228"/>
        <dbReference type="Rhea" id="RHEA-COMP:10685"/>
        <dbReference type="Rhea" id="RHEA-COMP:10686"/>
        <dbReference type="ChEBI" id="CHEBI:15378"/>
        <dbReference type="ChEBI" id="CHEBI:57692"/>
        <dbReference type="ChEBI" id="CHEBI:58307"/>
        <dbReference type="ChEBI" id="CHEBI:65059"/>
        <dbReference type="ChEBI" id="CHEBI:74692"/>
    </reaction>
    <physiologicalReaction direction="left-to-right" evidence="17">
        <dbReference type="Rhea" id="RHEA:47229"/>
    </physiologicalReaction>
</comment>
<dbReference type="SUPFAM" id="SSF56112">
    <property type="entry name" value="Protein kinase-like (PK-like)"/>
    <property type="match status" value="1"/>
</dbReference>
<evidence type="ECO:0000256" key="21">
    <source>
        <dbReference type="ARBA" id="ARBA00049140"/>
    </source>
</evidence>
<dbReference type="RefSeq" id="XP_004364430.2">
    <property type="nucleotide sequence ID" value="XM_004364373.2"/>
</dbReference>
<comment type="subcellular location">
    <subcellularLocation>
        <location evidence="3">Mitochondrion membrane</location>
    </subcellularLocation>
    <subcellularLocation>
        <location evidence="2">Peroxisome</location>
    </subcellularLocation>
</comment>
<keyword evidence="11" id="KW-0443">Lipid metabolism</keyword>
<dbReference type="GO" id="GO:0050660">
    <property type="term" value="F:flavin adenine dinucleotide binding"/>
    <property type="evidence" value="ECO:0007669"/>
    <property type="project" value="InterPro"/>
</dbReference>
<dbReference type="PANTHER" id="PTHR48083:SF13">
    <property type="entry name" value="ACYL-COA DEHYDROGENASE FAMILY MEMBER 11"/>
    <property type="match status" value="1"/>
</dbReference>
<name>A0A0D2U4Y6_CAPO3</name>
<evidence type="ECO:0000259" key="24">
    <source>
        <dbReference type="Pfam" id="PF01636"/>
    </source>
</evidence>
<evidence type="ECO:0000256" key="3">
    <source>
        <dbReference type="ARBA" id="ARBA00004325"/>
    </source>
</evidence>
<dbReference type="InterPro" id="IPR037069">
    <property type="entry name" value="AcylCoA_DH/ox_N_sf"/>
</dbReference>
<dbReference type="InterPro" id="IPR013786">
    <property type="entry name" value="AcylCoA_DH/ox_N"/>
</dbReference>
<evidence type="ECO:0000259" key="26">
    <source>
        <dbReference type="Pfam" id="PF02771"/>
    </source>
</evidence>
<dbReference type="PhylomeDB" id="A0A0D2U4Y6"/>
<comment type="catalytic activity">
    <reaction evidence="20">
        <text>hexacosanoyl-CoA + oxidized [electron-transfer flavoprotein] + H(+) = (2E)-hexacosenoyl-CoA + reduced [electron-transfer flavoprotein]</text>
        <dbReference type="Rhea" id="RHEA:48216"/>
        <dbReference type="Rhea" id="RHEA-COMP:10685"/>
        <dbReference type="Rhea" id="RHEA-COMP:10686"/>
        <dbReference type="ChEBI" id="CHEBI:15378"/>
        <dbReference type="ChEBI" id="CHEBI:57692"/>
        <dbReference type="ChEBI" id="CHEBI:58307"/>
        <dbReference type="ChEBI" id="CHEBI:64868"/>
        <dbReference type="ChEBI" id="CHEBI:74281"/>
    </reaction>
    <physiologicalReaction direction="left-to-right" evidence="20">
        <dbReference type="Rhea" id="RHEA:48217"/>
    </physiologicalReaction>
</comment>
<evidence type="ECO:0000256" key="5">
    <source>
        <dbReference type="ARBA" id="ARBA00009347"/>
    </source>
</evidence>
<dbReference type="SUPFAM" id="SSF47203">
    <property type="entry name" value="Acyl-CoA dehydrogenase C-terminal domain-like"/>
    <property type="match status" value="1"/>
</dbReference>
<gene>
    <name evidence="27" type="ORF">CAOG_001562</name>
</gene>
<dbReference type="InterPro" id="IPR006091">
    <property type="entry name" value="Acyl-CoA_Oxase/DH_mid-dom"/>
</dbReference>
<evidence type="ECO:0000256" key="6">
    <source>
        <dbReference type="ARBA" id="ARBA00011738"/>
    </source>
</evidence>
<evidence type="ECO:0000313" key="28">
    <source>
        <dbReference type="Proteomes" id="UP000008743"/>
    </source>
</evidence>
<comment type="pathway">
    <text evidence="4">Lipid metabolism; fatty acid beta-oxidation.</text>
</comment>
<dbReference type="InterPro" id="IPR046373">
    <property type="entry name" value="Acyl-CoA_Oxase/DH_mid-dom_sf"/>
</dbReference>
<dbReference type="InterPro" id="IPR009075">
    <property type="entry name" value="AcylCo_DH/oxidase_C"/>
</dbReference>
<evidence type="ECO:0000256" key="19">
    <source>
        <dbReference type="ARBA" id="ARBA00048395"/>
    </source>
</evidence>
<keyword evidence="7" id="KW-0285">Flavoprotein</keyword>
<evidence type="ECO:0000256" key="9">
    <source>
        <dbReference type="ARBA" id="ARBA00022832"/>
    </source>
</evidence>
<evidence type="ECO:0000256" key="1">
    <source>
        <dbReference type="ARBA" id="ARBA00001974"/>
    </source>
</evidence>
<dbReference type="AlphaFoldDB" id="A0A0D2U4Y6"/>
<feature type="domain" description="Aminoglycoside phosphotransferase" evidence="24">
    <location>
        <begin position="40"/>
        <end position="265"/>
    </location>
</feature>
<dbReference type="GO" id="GO:0031966">
    <property type="term" value="C:mitochondrial membrane"/>
    <property type="evidence" value="ECO:0007669"/>
    <property type="project" value="UniProtKB-SubCell"/>
</dbReference>
<evidence type="ECO:0000256" key="13">
    <source>
        <dbReference type="ARBA" id="ARBA00023140"/>
    </source>
</evidence>
<evidence type="ECO:0000256" key="16">
    <source>
        <dbReference type="ARBA" id="ARBA00047443"/>
    </source>
</evidence>
<comment type="catalytic activity">
    <reaction evidence="19">
        <text>tricosanoyl-CoA + oxidized [electron-transfer flavoprotein] + H(+) = (2E)-tricosenoyl-CoA + reduced [electron-transfer flavoprotein]</text>
        <dbReference type="Rhea" id="RHEA:48220"/>
        <dbReference type="Rhea" id="RHEA-COMP:10685"/>
        <dbReference type="Rhea" id="RHEA-COMP:10686"/>
        <dbReference type="ChEBI" id="CHEBI:15378"/>
        <dbReference type="ChEBI" id="CHEBI:57692"/>
        <dbReference type="ChEBI" id="CHEBI:58307"/>
        <dbReference type="ChEBI" id="CHEBI:90118"/>
        <dbReference type="ChEBI" id="CHEBI:90119"/>
    </reaction>
    <physiologicalReaction direction="left-to-right" evidence="19">
        <dbReference type="Rhea" id="RHEA:48221"/>
    </physiologicalReaction>
</comment>
<dbReference type="EMBL" id="KE346361">
    <property type="protein sequence ID" value="KJE90221.1"/>
    <property type="molecule type" value="Genomic_DNA"/>
</dbReference>
<evidence type="ECO:0000256" key="8">
    <source>
        <dbReference type="ARBA" id="ARBA00022827"/>
    </source>
</evidence>
<comment type="catalytic activity">
    <reaction evidence="18">
        <text>tetracosanoyl-CoA + oxidized [electron-transfer flavoprotein] + H(+) = (2E)-tetracosenoyl-CoA + reduced [electron-transfer flavoprotein]</text>
        <dbReference type="Rhea" id="RHEA:47232"/>
        <dbReference type="Rhea" id="RHEA-COMP:10685"/>
        <dbReference type="Rhea" id="RHEA-COMP:10686"/>
        <dbReference type="ChEBI" id="CHEBI:15378"/>
        <dbReference type="ChEBI" id="CHEBI:57692"/>
        <dbReference type="ChEBI" id="CHEBI:58307"/>
        <dbReference type="ChEBI" id="CHEBI:65052"/>
        <dbReference type="ChEBI" id="CHEBI:74693"/>
    </reaction>
    <physiologicalReaction direction="left-to-right" evidence="18">
        <dbReference type="Rhea" id="RHEA:47233"/>
    </physiologicalReaction>
</comment>
<evidence type="ECO:0000256" key="17">
    <source>
        <dbReference type="ARBA" id="ARBA00048020"/>
    </source>
</evidence>
<keyword evidence="12" id="KW-0472">Membrane</keyword>
<dbReference type="InterPro" id="IPR041726">
    <property type="entry name" value="ACAD10_11_N"/>
</dbReference>
<comment type="cofactor">
    <cofactor evidence="1">
        <name>FAD</name>
        <dbReference type="ChEBI" id="CHEBI:57692"/>
    </cofactor>
</comment>
<dbReference type="Pfam" id="PF02771">
    <property type="entry name" value="Acyl-CoA_dh_N"/>
    <property type="match status" value="1"/>
</dbReference>
<comment type="catalytic activity">
    <reaction evidence="16">
        <text>a 2,3-saturated acyl-CoA + oxidized [electron-transfer flavoprotein] + H(+) = a (2E)-enoyl-CoA + reduced [electron-transfer flavoprotein]</text>
        <dbReference type="Rhea" id="RHEA:44704"/>
        <dbReference type="Rhea" id="RHEA-COMP:10685"/>
        <dbReference type="Rhea" id="RHEA-COMP:10686"/>
        <dbReference type="ChEBI" id="CHEBI:15378"/>
        <dbReference type="ChEBI" id="CHEBI:57692"/>
        <dbReference type="ChEBI" id="CHEBI:58307"/>
        <dbReference type="ChEBI" id="CHEBI:58856"/>
        <dbReference type="ChEBI" id="CHEBI:65111"/>
    </reaction>
    <physiologicalReaction direction="left-to-right" evidence="16">
        <dbReference type="Rhea" id="RHEA:44705"/>
    </physiologicalReaction>
</comment>
<feature type="region of interest" description="Disordered" evidence="22">
    <location>
        <begin position="364"/>
        <end position="394"/>
    </location>
</feature>
<evidence type="ECO:0000256" key="11">
    <source>
        <dbReference type="ARBA" id="ARBA00023098"/>
    </source>
</evidence>
<comment type="function">
    <text evidence="15">Acyl-CoA dehydrogenase, that exhibits maximal activity towards saturated C22-CoA. Probably participates in beta-oxydation and energy production but could also play a role in the metabolism of specific fatty acids to control fatty acids composition of cellular lipids in brain.</text>
</comment>
<evidence type="ECO:0000256" key="10">
    <source>
        <dbReference type="ARBA" id="ARBA00023002"/>
    </source>
</evidence>
<dbReference type="InterPro" id="IPR009100">
    <property type="entry name" value="AcylCoA_DH/oxidase_NM_dom_sf"/>
</dbReference>
<evidence type="ECO:0000259" key="23">
    <source>
        <dbReference type="Pfam" id="PF00441"/>
    </source>
</evidence>
<comment type="catalytic activity">
    <reaction evidence="21">
        <text>eicosanoyl-CoA + oxidized [electron-transfer flavoprotein] + H(+) = (2E)-eicosenoyl-CoA + reduced [electron-transfer flavoprotein]</text>
        <dbReference type="Rhea" id="RHEA:47236"/>
        <dbReference type="Rhea" id="RHEA-COMP:10685"/>
        <dbReference type="Rhea" id="RHEA-COMP:10686"/>
        <dbReference type="ChEBI" id="CHEBI:15378"/>
        <dbReference type="ChEBI" id="CHEBI:57380"/>
        <dbReference type="ChEBI" id="CHEBI:57692"/>
        <dbReference type="ChEBI" id="CHEBI:58307"/>
        <dbReference type="ChEBI" id="CHEBI:74691"/>
    </reaction>
    <physiologicalReaction direction="left-to-right" evidence="21">
        <dbReference type="Rhea" id="RHEA:47237"/>
    </physiologicalReaction>
</comment>
<evidence type="ECO:0000256" key="14">
    <source>
        <dbReference type="ARBA" id="ARBA00040622"/>
    </source>
</evidence>
<evidence type="ECO:0000256" key="20">
    <source>
        <dbReference type="ARBA" id="ARBA00048399"/>
    </source>
</evidence>
<organism evidence="27 28">
    <name type="scientific">Capsaspora owczarzaki (strain ATCC 30864)</name>
    <dbReference type="NCBI Taxonomy" id="595528"/>
    <lineage>
        <taxon>Eukaryota</taxon>
        <taxon>Filasterea</taxon>
        <taxon>Capsaspora</taxon>
    </lineage>
</organism>
<dbReference type="InterPro" id="IPR011009">
    <property type="entry name" value="Kinase-like_dom_sf"/>
</dbReference>
<dbReference type="CDD" id="cd05154">
    <property type="entry name" value="ACAD10_11_N-like"/>
    <property type="match status" value="1"/>
</dbReference>
<keyword evidence="28" id="KW-1185">Reference proteome</keyword>
<dbReference type="InterPro" id="IPR050741">
    <property type="entry name" value="Acyl-CoA_dehydrogenase"/>
</dbReference>
<dbReference type="Pfam" id="PF01636">
    <property type="entry name" value="APH"/>
    <property type="match status" value="1"/>
</dbReference>
<dbReference type="Gene3D" id="3.90.1200.10">
    <property type="match status" value="1"/>
</dbReference>
<evidence type="ECO:0000259" key="25">
    <source>
        <dbReference type="Pfam" id="PF02770"/>
    </source>
</evidence>
<evidence type="ECO:0000256" key="7">
    <source>
        <dbReference type="ARBA" id="ARBA00022630"/>
    </source>
</evidence>
<dbReference type="Gene3D" id="1.10.540.10">
    <property type="entry name" value="Acyl-CoA dehydrogenase/oxidase, N-terminal domain"/>
    <property type="match status" value="1"/>
</dbReference>
<dbReference type="Gene3D" id="2.40.110.10">
    <property type="entry name" value="Butyryl-CoA Dehydrogenase, subunit A, domain 2"/>
    <property type="match status" value="1"/>
</dbReference>
<comment type="subunit">
    <text evidence="6">Homodimer.</text>
</comment>
<evidence type="ECO:0000256" key="4">
    <source>
        <dbReference type="ARBA" id="ARBA00005005"/>
    </source>
</evidence>
<dbReference type="eggNOG" id="KOG1469">
    <property type="taxonomic scope" value="Eukaryota"/>
</dbReference>
<dbReference type="InterPro" id="IPR002575">
    <property type="entry name" value="Aminoglycoside_PTrfase"/>
</dbReference>
<reference evidence="28" key="1">
    <citation type="submission" date="2011-02" db="EMBL/GenBank/DDBJ databases">
        <title>The Genome Sequence of Capsaspora owczarzaki ATCC 30864.</title>
        <authorList>
            <person name="Russ C."/>
            <person name="Cuomo C."/>
            <person name="Burger G."/>
            <person name="Gray M.W."/>
            <person name="Holland P.W.H."/>
            <person name="King N."/>
            <person name="Lang F.B.F."/>
            <person name="Roger A.J."/>
            <person name="Ruiz-Trillo I."/>
            <person name="Young S.K."/>
            <person name="Zeng Q."/>
            <person name="Gargeya S."/>
            <person name="Alvarado L."/>
            <person name="Berlin A."/>
            <person name="Chapman S.B."/>
            <person name="Chen Z."/>
            <person name="Freedman E."/>
            <person name="Gellesch M."/>
            <person name="Goldberg J."/>
            <person name="Griggs A."/>
            <person name="Gujja S."/>
            <person name="Heilman E."/>
            <person name="Heiman D."/>
            <person name="Howarth C."/>
            <person name="Mehta T."/>
            <person name="Neiman D."/>
            <person name="Pearson M."/>
            <person name="Roberts A."/>
            <person name="Saif S."/>
            <person name="Shea T."/>
            <person name="Shenoy N."/>
            <person name="Sisk P."/>
            <person name="Stolte C."/>
            <person name="Sykes S."/>
            <person name="White J."/>
            <person name="Yandava C."/>
            <person name="Haas B."/>
            <person name="Nusbaum C."/>
            <person name="Birren B."/>
        </authorList>
    </citation>
    <scope>NUCLEOTIDE SEQUENCE</scope>
    <source>
        <strain evidence="28">ATCC 30864</strain>
    </source>
</reference>
<accession>A0A0D2U4Y6</accession>
<protein>
    <recommendedName>
        <fullName evidence="14">Acyl-CoA dehydrogenase family member 11</fullName>
    </recommendedName>
</protein>
<feature type="domain" description="Acyl-CoA oxidase/dehydrogenase middle" evidence="25">
    <location>
        <begin position="524"/>
        <end position="626"/>
    </location>
</feature>
<dbReference type="Pfam" id="PF02770">
    <property type="entry name" value="Acyl-CoA_dh_M"/>
    <property type="match status" value="1"/>
</dbReference>
<dbReference type="PANTHER" id="PTHR48083">
    <property type="entry name" value="MEDIUM-CHAIN SPECIFIC ACYL-COA DEHYDROGENASE, MITOCHONDRIAL-RELATED"/>
    <property type="match status" value="1"/>
</dbReference>
<evidence type="ECO:0000256" key="22">
    <source>
        <dbReference type="SAM" id="MobiDB-lite"/>
    </source>
</evidence>
<evidence type="ECO:0000256" key="15">
    <source>
        <dbReference type="ARBA" id="ARBA00046026"/>
    </source>
</evidence>
<keyword evidence="10" id="KW-0560">Oxidoreductase</keyword>
<dbReference type="GO" id="GO:0003995">
    <property type="term" value="F:acyl-CoA dehydrogenase activity"/>
    <property type="evidence" value="ECO:0007669"/>
    <property type="project" value="TreeGrafter"/>
</dbReference>
<dbReference type="FunFam" id="2.40.110.10:FF:000002">
    <property type="entry name" value="Acyl-CoA dehydrogenase fadE12"/>
    <property type="match status" value="1"/>
</dbReference>
<comment type="similarity">
    <text evidence="5">Belongs to the acyl-CoA dehydrogenase family.</text>
</comment>
<evidence type="ECO:0000256" key="12">
    <source>
        <dbReference type="ARBA" id="ARBA00023136"/>
    </source>
</evidence>
<dbReference type="STRING" id="595528.A0A0D2U4Y6"/>